<feature type="domain" description="TPPC8 first Ig-like" evidence="3">
    <location>
        <begin position="737"/>
        <end position="885"/>
    </location>
</feature>
<dbReference type="PANTHER" id="PTHR12975">
    <property type="entry name" value="TRANSPORT PROTEIN TRAPP"/>
    <property type="match status" value="1"/>
</dbReference>
<dbReference type="Pfam" id="PF12739">
    <property type="entry name" value="TRAPPC-Trs85"/>
    <property type="match status" value="1"/>
</dbReference>
<accession>A0A9W8B6X2</accession>
<dbReference type="InterPro" id="IPR058541">
    <property type="entry name" value="Ig_TPPC8_1st"/>
</dbReference>
<organism evidence="4 5">
    <name type="scientific">Dimargaris verticillata</name>
    <dbReference type="NCBI Taxonomy" id="2761393"/>
    <lineage>
        <taxon>Eukaryota</taxon>
        <taxon>Fungi</taxon>
        <taxon>Fungi incertae sedis</taxon>
        <taxon>Zoopagomycota</taxon>
        <taxon>Kickxellomycotina</taxon>
        <taxon>Dimargaritomycetes</taxon>
        <taxon>Dimargaritales</taxon>
        <taxon>Dimargaritaceae</taxon>
        <taxon>Dimargaris</taxon>
    </lineage>
</organism>
<dbReference type="PANTHER" id="PTHR12975:SF6">
    <property type="entry name" value="TRAFFICKING PROTEIN PARTICLE COMPLEX SUBUNIT 8"/>
    <property type="match status" value="1"/>
</dbReference>
<feature type="region of interest" description="Disordered" evidence="1">
    <location>
        <begin position="1"/>
        <end position="23"/>
    </location>
</feature>
<dbReference type="InterPro" id="IPR024420">
    <property type="entry name" value="TRAPP_III_complex_Trs85"/>
</dbReference>
<proteinExistence type="predicted"/>
<dbReference type="InterPro" id="IPR058538">
    <property type="entry name" value="Ig_TPPC8_2nd"/>
</dbReference>
<sequence length="1605" mass="177103">MATTDPPPQGGHAAAKPDSSPTFSQGEDYVVKMFSPRILVLATPEVDTLVQHQYHLQGFVDLLKPFGMDVPIQYPLQDGHVNPYVLKSLSTHFVDAFQTTASVADPQSASAPTADPASTFANHLDSEGKPKAGLSDAIMHQLASALHDSSYQHHLPTPLAQELAEADIDAWTPWYADYRQSYFHGPVASEHESFAHPVACILVVASSHPDPVKAYFNLSSSKTMTKLREASFAGPDIPVLHTMVHDEAKVSIAETEVKFDHVRRTIGQPTHLLRLNALRNSHDLIPGLGGTTENKEIDCSRFWTTHQRLYGNVAFWSTLPDPDASPTAPASGQWMGNADVVALRDFVQMFFNRHVLTHLKRCVRELNEQVANSRRGLTGRLFSASRKYFGNQQRPHIVPIATGARLGGPSMMYHYDAAESKLRKLADYAFILQDYRLALSIYQTAKREYNNDKMWLYVAGAQEMIGICKMFVNLVSTRKEYDTNFDEAAVLYSRCRMPRWAIRSTLVYYELLKHHQLYAVAATVLTRTGLENAKALFPFYVEQAAYCHLKSHPPLPRKFTFHLILAAQQFVRHNQKLHATHCYHMAETLFTCNQWVAAENHIYHALGHQSVLAEHYRQAIHYYFQLLTDSTTQPSSETNALDAQLTKAFGTFSPSEQPSPASMVVPATIRISPQLQGLYLNELLYLYSNNLALFADQQAVDIPNLVVPLIPTPSVQVVLPIADAHASECCLDWATVQEVESQSPNYTRRCSVGEEVVVRMLIVNPLQIDLVLQNLTLECRGEPEAEAEPLPDAFDLPVTQECKVAGLASEWVALTVVPREPGPFRVTGVRYLLMGIIPCAKQFVRRGRRLNASKDQRLGRLYGPERSLVVSAQVEWPLVEVTMPQPFPETLQSGECHAIPLVLTNRGPDPVRQVKLWFSHPSFFFVGDAMRPDSNLYGDYQEVSMRRVSHTHTVTNQLTNQSQVSIELDNNTTSGNLTDGTSGVRRLKRPPLATGQSLVLPVWVRGDRVGTHDFCIYVGYSSASPTAASTATPSSKSRRLPADGEQLLFRTVKFGLRAQVQPSLRINAFIRPSIAHDGDQILGIEIENLQSNRVFDLCQVTAISPCHGLEPLVDATPAPTPKAACAPMSPYCLGPRQTSSLYFRIARLPDSNSTDTPTTLRPERFIAESLRYLTLNIPPSADQPSPLTLHYTSVLFGAHLVPSHTSPLCDFTYGSRVEWRRKSLATQYPVLKSSQLSRLFTTFETFDFDIVLFWNQMDHDATPASLAASDASVPVGLNLGKVQGHHSITGINLSVPQQFLRGVLPAVGPEAADTTPPAPSPRSPSTISVATHAPSTSHVVPLRSPTLLLSPATAIAMESRPVTGPAATTTKATLSNDQMFGSILFSETLKEKRTLIAQLVNPPRAKPATSETPLRIAVEPIDLDPPQSTFVARTADLTYHCQFTHDQLFVLPLRIKVTNQAWCLHVNAQLRVGSPVYSTRGRSISGSTATSASFALSPAPAPTPVGLQDDISVWVGQTEFNVSLGPKEHTTLTAQLCIPRAGVYNVNAWQVTGVYRYVTSSIFGDTHDAAANDLPSQLNQALDEQTYSFGQNAQGARLITILDAE</sequence>
<evidence type="ECO:0008006" key="6">
    <source>
        <dbReference type="Google" id="ProtNLM"/>
    </source>
</evidence>
<gene>
    <name evidence="4" type="ORF">H4R34_003744</name>
</gene>
<evidence type="ECO:0000259" key="2">
    <source>
        <dbReference type="Pfam" id="PF24544"/>
    </source>
</evidence>
<dbReference type="Proteomes" id="UP001151582">
    <property type="component" value="Unassembled WGS sequence"/>
</dbReference>
<dbReference type="Pfam" id="PF24545">
    <property type="entry name" value="Ig_TPPC8_1st"/>
    <property type="match status" value="1"/>
</dbReference>
<evidence type="ECO:0000313" key="4">
    <source>
        <dbReference type="EMBL" id="KAJ1977034.1"/>
    </source>
</evidence>
<protein>
    <recommendedName>
        <fullName evidence="6">ER-golgi trafficking TRAPP I complex 85 kDa subunit-domain-containing protein</fullName>
    </recommendedName>
</protein>
<dbReference type="GO" id="GO:1990072">
    <property type="term" value="C:TRAPPIII protein complex"/>
    <property type="evidence" value="ECO:0007669"/>
    <property type="project" value="TreeGrafter"/>
</dbReference>
<feature type="domain" description="TPPC8 second Ig-like" evidence="2">
    <location>
        <begin position="894"/>
        <end position="1023"/>
    </location>
</feature>
<dbReference type="OrthoDB" id="437922at2759"/>
<dbReference type="EMBL" id="JANBQB010000378">
    <property type="protein sequence ID" value="KAJ1977034.1"/>
    <property type="molecule type" value="Genomic_DNA"/>
</dbReference>
<evidence type="ECO:0000259" key="3">
    <source>
        <dbReference type="Pfam" id="PF24545"/>
    </source>
</evidence>
<reference evidence="4" key="1">
    <citation type="submission" date="2022-07" db="EMBL/GenBank/DDBJ databases">
        <title>Phylogenomic reconstructions and comparative analyses of Kickxellomycotina fungi.</title>
        <authorList>
            <person name="Reynolds N.K."/>
            <person name="Stajich J.E."/>
            <person name="Barry K."/>
            <person name="Grigoriev I.V."/>
            <person name="Crous P."/>
            <person name="Smith M.E."/>
        </authorList>
    </citation>
    <scope>NUCLEOTIDE SEQUENCE</scope>
    <source>
        <strain evidence="4">RSA 567</strain>
    </source>
</reference>
<evidence type="ECO:0000256" key="1">
    <source>
        <dbReference type="SAM" id="MobiDB-lite"/>
    </source>
</evidence>
<name>A0A9W8B6X2_9FUNG</name>
<keyword evidence="5" id="KW-1185">Reference proteome</keyword>
<comment type="caution">
    <text evidence="4">The sequence shown here is derived from an EMBL/GenBank/DDBJ whole genome shotgun (WGS) entry which is preliminary data.</text>
</comment>
<evidence type="ECO:0000313" key="5">
    <source>
        <dbReference type="Proteomes" id="UP001151582"/>
    </source>
</evidence>
<dbReference type="Pfam" id="PF24544">
    <property type="entry name" value="Ig_TPPC8_2nd"/>
    <property type="match status" value="1"/>
</dbReference>
<feature type="compositionally biased region" description="Polar residues" evidence="1">
    <location>
        <begin position="969"/>
        <end position="981"/>
    </location>
</feature>
<feature type="region of interest" description="Disordered" evidence="1">
    <location>
        <begin position="969"/>
        <end position="988"/>
    </location>
</feature>